<proteinExistence type="predicted"/>
<keyword evidence="4" id="KW-1185">Reference proteome</keyword>
<keyword evidence="2" id="KW-0812">Transmembrane</keyword>
<dbReference type="RefSeq" id="WP_220564158.1">
    <property type="nucleotide sequence ID" value="NZ_CP074133.1"/>
</dbReference>
<evidence type="ECO:0000256" key="2">
    <source>
        <dbReference type="SAM" id="Phobius"/>
    </source>
</evidence>
<evidence type="ECO:0000313" key="3">
    <source>
        <dbReference type="EMBL" id="QUX22947.1"/>
    </source>
</evidence>
<name>A0ABX8BLR8_9ACTN</name>
<feature type="region of interest" description="Disordered" evidence="1">
    <location>
        <begin position="189"/>
        <end position="218"/>
    </location>
</feature>
<gene>
    <name evidence="3" type="ORF">KGD84_00595</name>
</gene>
<keyword evidence="2" id="KW-0472">Membrane</keyword>
<dbReference type="EMBL" id="CP074133">
    <property type="protein sequence ID" value="QUX22947.1"/>
    <property type="molecule type" value="Genomic_DNA"/>
</dbReference>
<dbReference type="Proteomes" id="UP000676079">
    <property type="component" value="Chromosome"/>
</dbReference>
<feature type="compositionally biased region" description="Low complexity" evidence="1">
    <location>
        <begin position="194"/>
        <end position="218"/>
    </location>
</feature>
<feature type="transmembrane region" description="Helical" evidence="2">
    <location>
        <begin position="142"/>
        <end position="162"/>
    </location>
</feature>
<organism evidence="3 4">
    <name type="scientific">Nocardiopsis changdeensis</name>
    <dbReference type="NCBI Taxonomy" id="2831969"/>
    <lineage>
        <taxon>Bacteria</taxon>
        <taxon>Bacillati</taxon>
        <taxon>Actinomycetota</taxon>
        <taxon>Actinomycetes</taxon>
        <taxon>Streptosporangiales</taxon>
        <taxon>Nocardiopsidaceae</taxon>
        <taxon>Nocardiopsis</taxon>
    </lineage>
</organism>
<keyword evidence="2" id="KW-1133">Transmembrane helix</keyword>
<evidence type="ECO:0000313" key="4">
    <source>
        <dbReference type="Proteomes" id="UP000676079"/>
    </source>
</evidence>
<feature type="transmembrane region" description="Helical" evidence="2">
    <location>
        <begin position="115"/>
        <end position="136"/>
    </location>
</feature>
<evidence type="ECO:0000256" key="1">
    <source>
        <dbReference type="SAM" id="MobiDB-lite"/>
    </source>
</evidence>
<accession>A0ABX8BLR8</accession>
<feature type="transmembrane region" description="Helical" evidence="2">
    <location>
        <begin position="28"/>
        <end position="49"/>
    </location>
</feature>
<reference evidence="3 4" key="1">
    <citation type="submission" date="2021-05" db="EMBL/GenBank/DDBJ databases">
        <title>Direct Submission.</title>
        <authorList>
            <person name="Li K."/>
            <person name="Gao J."/>
        </authorList>
    </citation>
    <scope>NUCLEOTIDE SEQUENCE [LARGE SCALE GENOMIC DNA]</scope>
    <source>
        <strain evidence="3 4">Mg02</strain>
    </source>
</reference>
<sequence>MSALAAGVFFALLLAAGGFYLGVGDAMAALLPYAVLSLAGCALLCPAVYRLTLRYDMALTAEGALPPLADPYHVAMAEGLVDRGSLGWHPWVNRHGYVLAGQRLREFGVRRPGGAIFLQWAGALCCAALIITSQVWDEAALHPANLILPVLGCAGYVAGALIHRSESQSRREHAEAFREKYEAWGATGDPYFPGFPERGPGRAGPAPARRVTPPGARR</sequence>
<protein>
    <submittedName>
        <fullName evidence="3">Uncharacterized protein</fullName>
    </submittedName>
</protein>